<dbReference type="GO" id="GO:0022857">
    <property type="term" value="F:transmembrane transporter activity"/>
    <property type="evidence" value="ECO:0007669"/>
    <property type="project" value="InterPro"/>
</dbReference>
<evidence type="ECO:0000256" key="1">
    <source>
        <dbReference type="SAM" id="Phobius"/>
    </source>
</evidence>
<evidence type="ECO:0008006" key="5">
    <source>
        <dbReference type="Google" id="ProtNLM"/>
    </source>
</evidence>
<dbReference type="Gene3D" id="1.20.1250.20">
    <property type="entry name" value="MFS general substrate transporter like domains"/>
    <property type="match status" value="1"/>
</dbReference>
<feature type="transmembrane region" description="Helical" evidence="1">
    <location>
        <begin position="81"/>
        <end position="101"/>
    </location>
</feature>
<feature type="transmembrane region" description="Helical" evidence="1">
    <location>
        <begin position="53"/>
        <end position="75"/>
    </location>
</feature>
<evidence type="ECO:0000313" key="3">
    <source>
        <dbReference type="EMBL" id="KAJ7358890.1"/>
    </source>
</evidence>
<dbReference type="OrthoDB" id="5969936at2759"/>
<organism evidence="3 4">
    <name type="scientific">Desmophyllum pertusum</name>
    <dbReference type="NCBI Taxonomy" id="174260"/>
    <lineage>
        <taxon>Eukaryota</taxon>
        <taxon>Metazoa</taxon>
        <taxon>Cnidaria</taxon>
        <taxon>Anthozoa</taxon>
        <taxon>Hexacorallia</taxon>
        <taxon>Scleractinia</taxon>
        <taxon>Caryophylliina</taxon>
        <taxon>Caryophylliidae</taxon>
        <taxon>Desmophyllum</taxon>
    </lineage>
</organism>
<dbReference type="Proteomes" id="UP001163046">
    <property type="component" value="Unassembled WGS sequence"/>
</dbReference>
<protein>
    <recommendedName>
        <fullName evidence="5">Major facilitator superfamily (MFS) profile domain-containing protein</fullName>
    </recommendedName>
</protein>
<dbReference type="Pfam" id="PF07690">
    <property type="entry name" value="MFS_1"/>
    <property type="match status" value="1"/>
</dbReference>
<proteinExistence type="predicted"/>
<comment type="caution">
    <text evidence="3">The sequence shown here is derived from an EMBL/GenBank/DDBJ whole genome shotgun (WGS) entry which is preliminary data.</text>
</comment>
<keyword evidence="4" id="KW-1185">Reference proteome</keyword>
<feature type="signal peptide" evidence="2">
    <location>
        <begin position="1"/>
        <end position="17"/>
    </location>
</feature>
<dbReference type="EMBL" id="MU827314">
    <property type="protein sequence ID" value="KAJ7358890.1"/>
    <property type="molecule type" value="Genomic_DNA"/>
</dbReference>
<keyword evidence="1" id="KW-0812">Transmembrane</keyword>
<dbReference type="InterPro" id="IPR050327">
    <property type="entry name" value="Proton-linked_MCT"/>
</dbReference>
<dbReference type="SUPFAM" id="SSF103473">
    <property type="entry name" value="MFS general substrate transporter"/>
    <property type="match status" value="1"/>
</dbReference>
<gene>
    <name evidence="3" type="ORF">OS493_020728</name>
</gene>
<dbReference type="InterPro" id="IPR036259">
    <property type="entry name" value="MFS_trans_sf"/>
</dbReference>
<evidence type="ECO:0000313" key="4">
    <source>
        <dbReference type="Proteomes" id="UP001163046"/>
    </source>
</evidence>
<dbReference type="AlphaFoldDB" id="A0A9X0CM22"/>
<name>A0A9X0CM22_9CNID</name>
<dbReference type="InterPro" id="IPR011701">
    <property type="entry name" value="MFS"/>
</dbReference>
<evidence type="ECO:0000256" key="2">
    <source>
        <dbReference type="SAM" id="SignalP"/>
    </source>
</evidence>
<keyword evidence="2" id="KW-0732">Signal</keyword>
<dbReference type="PANTHER" id="PTHR11360:SF284">
    <property type="entry name" value="EG:103B4.3 PROTEIN-RELATED"/>
    <property type="match status" value="1"/>
</dbReference>
<feature type="chain" id="PRO_5042558436" description="Major facilitator superfamily (MFS) profile domain-containing protein" evidence="2">
    <location>
        <begin position="18"/>
        <end position="133"/>
    </location>
</feature>
<reference evidence="3" key="1">
    <citation type="submission" date="2023-01" db="EMBL/GenBank/DDBJ databases">
        <title>Genome assembly of the deep-sea coral Lophelia pertusa.</title>
        <authorList>
            <person name="Herrera S."/>
            <person name="Cordes E."/>
        </authorList>
    </citation>
    <scope>NUCLEOTIDE SEQUENCE</scope>
    <source>
        <strain evidence="3">USNM1676648</strain>
        <tissue evidence="3">Polyp</tissue>
    </source>
</reference>
<keyword evidence="1" id="KW-0472">Membrane</keyword>
<accession>A0A9X0CM22</accession>
<sequence>MFGICLLLLPLARSYNAMVAFSVLFGVMDGGRYGLMPLVVIECVGQKRTDTAWGYLVFSVGFASGIGPTFIGFIADSAGAYGPAFFTAGGIMVFGSSLVFLKNFIEKKDLDEEKLEVRQHSLEIPVCERETVL</sequence>
<keyword evidence="1" id="KW-1133">Transmembrane helix</keyword>
<dbReference type="PANTHER" id="PTHR11360">
    <property type="entry name" value="MONOCARBOXYLATE TRANSPORTER"/>
    <property type="match status" value="1"/>
</dbReference>